<organism evidence="2 3">
    <name type="scientific">Protopolystoma xenopodis</name>
    <dbReference type="NCBI Taxonomy" id="117903"/>
    <lineage>
        <taxon>Eukaryota</taxon>
        <taxon>Metazoa</taxon>
        <taxon>Spiralia</taxon>
        <taxon>Lophotrochozoa</taxon>
        <taxon>Platyhelminthes</taxon>
        <taxon>Monogenea</taxon>
        <taxon>Polyopisthocotylea</taxon>
        <taxon>Polystomatidea</taxon>
        <taxon>Polystomatidae</taxon>
        <taxon>Protopolystoma</taxon>
    </lineage>
</organism>
<dbReference type="Gene3D" id="1.25.40.10">
    <property type="entry name" value="Tetratricopeptide repeat domain"/>
    <property type="match status" value="1"/>
</dbReference>
<name>A0A3S4ZWU3_9PLAT</name>
<dbReference type="SUPFAM" id="SSF48452">
    <property type="entry name" value="TPR-like"/>
    <property type="match status" value="1"/>
</dbReference>
<sequence length="160" mass="17667">MRLALCFLGCGEKAEAAAAYTEFIRLSEQRGVHNQYHLSQAYKYLAGYHFESGHSEDVLVAANKCLEFPETREQAKAMLRQIALLTRETEEEEAGEERQQQPLPGHHYQGSVTSYIAPPSKTGSEMAHQGVPPIGVPGQKGQLRDAMEASESSERIECGS</sequence>
<evidence type="ECO:0000313" key="3">
    <source>
        <dbReference type="Proteomes" id="UP000784294"/>
    </source>
</evidence>
<accession>A0A3S4ZWU3</accession>
<comment type="caution">
    <text evidence="2">The sequence shown here is derived from an EMBL/GenBank/DDBJ whole genome shotgun (WGS) entry which is preliminary data.</text>
</comment>
<feature type="compositionally biased region" description="Basic and acidic residues" evidence="1">
    <location>
        <begin position="142"/>
        <end position="160"/>
    </location>
</feature>
<keyword evidence="3" id="KW-1185">Reference proteome</keyword>
<dbReference type="EMBL" id="CAAALY010005469">
    <property type="protein sequence ID" value="VEL09106.1"/>
    <property type="molecule type" value="Genomic_DNA"/>
</dbReference>
<feature type="region of interest" description="Disordered" evidence="1">
    <location>
        <begin position="87"/>
        <end position="160"/>
    </location>
</feature>
<dbReference type="InterPro" id="IPR011990">
    <property type="entry name" value="TPR-like_helical_dom_sf"/>
</dbReference>
<evidence type="ECO:0000313" key="2">
    <source>
        <dbReference type="EMBL" id="VEL09106.1"/>
    </source>
</evidence>
<gene>
    <name evidence="2" type="ORF">PXEA_LOCUS2546</name>
</gene>
<reference evidence="2" key="1">
    <citation type="submission" date="2018-11" db="EMBL/GenBank/DDBJ databases">
        <authorList>
            <consortium name="Pathogen Informatics"/>
        </authorList>
    </citation>
    <scope>NUCLEOTIDE SEQUENCE</scope>
</reference>
<protein>
    <submittedName>
        <fullName evidence="2">Uncharacterized protein</fullName>
    </submittedName>
</protein>
<evidence type="ECO:0000256" key="1">
    <source>
        <dbReference type="SAM" id="MobiDB-lite"/>
    </source>
</evidence>
<dbReference type="Proteomes" id="UP000784294">
    <property type="component" value="Unassembled WGS sequence"/>
</dbReference>
<dbReference type="AlphaFoldDB" id="A0A3S4ZWU3"/>
<proteinExistence type="predicted"/>
<dbReference type="OrthoDB" id="10262026at2759"/>